<evidence type="ECO:0000256" key="1">
    <source>
        <dbReference type="ARBA" id="ARBA00023015"/>
    </source>
</evidence>
<keyword evidence="2" id="KW-0238">DNA-binding</keyword>
<accession>A0A290QC57</accession>
<dbReference type="Gene3D" id="1.10.260.40">
    <property type="entry name" value="lambda repressor-like DNA-binding domains"/>
    <property type="match status" value="1"/>
</dbReference>
<proteinExistence type="predicted"/>
<dbReference type="Gene3D" id="3.40.50.2300">
    <property type="match status" value="2"/>
</dbReference>
<evidence type="ECO:0000313" key="5">
    <source>
        <dbReference type="EMBL" id="ATC66033.1"/>
    </source>
</evidence>
<dbReference type="CDD" id="cd01392">
    <property type="entry name" value="HTH_LacI"/>
    <property type="match status" value="1"/>
</dbReference>
<reference evidence="5 6" key="1">
    <citation type="submission" date="2017-09" db="EMBL/GenBank/DDBJ databases">
        <title>Complete genome sequence of Verrucomicrobial strain HZ-65, isolated from freshwater.</title>
        <authorList>
            <person name="Choi A."/>
        </authorList>
    </citation>
    <scope>NUCLEOTIDE SEQUENCE [LARGE SCALE GENOMIC DNA]</scope>
    <source>
        <strain evidence="5 6">HZ-65</strain>
    </source>
</reference>
<keyword evidence="1" id="KW-0805">Transcription regulation</keyword>
<sequence>MSRSQPSPRTGKKATIYDLARLADVSPGTVSRVLNNRDKVKPETRERILRAAKELNLKPQVSVRTRQIAILSEPTFTDRIEGYAATLTAHLAFEFSRKNIGVLLPSNPFEQLPGAFLDGIIAVTFDKGLRSMLAELETRLPVVYMDKFDAESRQLTVCSDHFSSGYLAAKHLLARGKRKLAFMGGDAPPFLERLKGFRKALAEAKVPADDRLLLPMAPGVNHFSAVTRIVRAGADSIYAPGTSFQAMECLHILTYVMGLKVPQDISLIGGENEGISIIQNPPLTTIEEPLREMAEQAVVMMDSLTSGERLQNRQVSLPVRLIERDSVS</sequence>
<dbReference type="KEGG" id="vbh:CMV30_07090"/>
<evidence type="ECO:0000256" key="3">
    <source>
        <dbReference type="ARBA" id="ARBA00023163"/>
    </source>
</evidence>
<dbReference type="Pfam" id="PF00356">
    <property type="entry name" value="LacI"/>
    <property type="match status" value="1"/>
</dbReference>
<evidence type="ECO:0000313" key="6">
    <source>
        <dbReference type="Proteomes" id="UP000217265"/>
    </source>
</evidence>
<dbReference type="InterPro" id="IPR028082">
    <property type="entry name" value="Peripla_BP_I"/>
</dbReference>
<dbReference type="SUPFAM" id="SSF53822">
    <property type="entry name" value="Periplasmic binding protein-like I"/>
    <property type="match status" value="1"/>
</dbReference>
<feature type="domain" description="HTH lacI-type" evidence="4">
    <location>
        <begin position="14"/>
        <end position="67"/>
    </location>
</feature>
<dbReference type="InterPro" id="IPR010982">
    <property type="entry name" value="Lambda_DNA-bd_dom_sf"/>
</dbReference>
<dbReference type="SMART" id="SM00354">
    <property type="entry name" value="HTH_LACI"/>
    <property type="match status" value="1"/>
</dbReference>
<dbReference type="OrthoDB" id="184124at2"/>
<dbReference type="SUPFAM" id="SSF47413">
    <property type="entry name" value="lambda repressor-like DNA-binding domains"/>
    <property type="match status" value="1"/>
</dbReference>
<dbReference type="PROSITE" id="PS50932">
    <property type="entry name" value="HTH_LACI_2"/>
    <property type="match status" value="1"/>
</dbReference>
<dbReference type="PANTHER" id="PTHR30146:SF109">
    <property type="entry name" value="HTH-TYPE TRANSCRIPTIONAL REGULATOR GALS"/>
    <property type="match status" value="1"/>
</dbReference>
<protein>
    <submittedName>
        <fullName evidence="5">LacI family transcriptional regulator</fullName>
    </submittedName>
</protein>
<dbReference type="PROSITE" id="PS00356">
    <property type="entry name" value="HTH_LACI_1"/>
    <property type="match status" value="1"/>
</dbReference>
<gene>
    <name evidence="5" type="ORF">CMV30_07090</name>
</gene>
<keyword evidence="3" id="KW-0804">Transcription</keyword>
<dbReference type="Pfam" id="PF13377">
    <property type="entry name" value="Peripla_BP_3"/>
    <property type="match status" value="1"/>
</dbReference>
<dbReference type="GO" id="GO:0000976">
    <property type="term" value="F:transcription cis-regulatory region binding"/>
    <property type="evidence" value="ECO:0007669"/>
    <property type="project" value="TreeGrafter"/>
</dbReference>
<evidence type="ECO:0000259" key="4">
    <source>
        <dbReference type="PROSITE" id="PS50932"/>
    </source>
</evidence>
<organism evidence="5 6">
    <name type="scientific">Nibricoccus aquaticus</name>
    <dbReference type="NCBI Taxonomy" id="2576891"/>
    <lineage>
        <taxon>Bacteria</taxon>
        <taxon>Pseudomonadati</taxon>
        <taxon>Verrucomicrobiota</taxon>
        <taxon>Opitutia</taxon>
        <taxon>Opitutales</taxon>
        <taxon>Opitutaceae</taxon>
        <taxon>Nibricoccus</taxon>
    </lineage>
</organism>
<dbReference type="AlphaFoldDB" id="A0A290QC57"/>
<dbReference type="InterPro" id="IPR046335">
    <property type="entry name" value="LacI/GalR-like_sensor"/>
</dbReference>
<name>A0A290QC57_9BACT</name>
<evidence type="ECO:0000256" key="2">
    <source>
        <dbReference type="ARBA" id="ARBA00023125"/>
    </source>
</evidence>
<dbReference type="Proteomes" id="UP000217265">
    <property type="component" value="Chromosome"/>
</dbReference>
<dbReference type="EMBL" id="CP023344">
    <property type="protein sequence ID" value="ATC66033.1"/>
    <property type="molecule type" value="Genomic_DNA"/>
</dbReference>
<keyword evidence="6" id="KW-1185">Reference proteome</keyword>
<dbReference type="InterPro" id="IPR000843">
    <property type="entry name" value="HTH_LacI"/>
</dbReference>
<dbReference type="GO" id="GO:0003700">
    <property type="term" value="F:DNA-binding transcription factor activity"/>
    <property type="evidence" value="ECO:0007669"/>
    <property type="project" value="TreeGrafter"/>
</dbReference>
<dbReference type="PANTHER" id="PTHR30146">
    <property type="entry name" value="LACI-RELATED TRANSCRIPTIONAL REPRESSOR"/>
    <property type="match status" value="1"/>
</dbReference>
<dbReference type="RefSeq" id="WP_096057661.1">
    <property type="nucleotide sequence ID" value="NZ_CP023344.1"/>
</dbReference>